<feature type="compositionally biased region" description="Polar residues" evidence="1">
    <location>
        <begin position="37"/>
        <end position="59"/>
    </location>
</feature>
<feature type="compositionally biased region" description="Polar residues" evidence="1">
    <location>
        <begin position="665"/>
        <end position="690"/>
    </location>
</feature>
<organism evidence="2 3">
    <name type="scientific">Dothistroma septosporum (strain NZE10 / CBS 128990)</name>
    <name type="common">Red band needle blight fungus</name>
    <name type="synonym">Mycosphaerella pini</name>
    <dbReference type="NCBI Taxonomy" id="675120"/>
    <lineage>
        <taxon>Eukaryota</taxon>
        <taxon>Fungi</taxon>
        <taxon>Dikarya</taxon>
        <taxon>Ascomycota</taxon>
        <taxon>Pezizomycotina</taxon>
        <taxon>Dothideomycetes</taxon>
        <taxon>Dothideomycetidae</taxon>
        <taxon>Mycosphaerellales</taxon>
        <taxon>Mycosphaerellaceae</taxon>
        <taxon>Dothistroma</taxon>
    </lineage>
</organism>
<sequence>MDEVEDAAAQQAPVDTHMAPAATACVPRRASSKKSGRSFSDPPTNTLVNTTTASLTLQPSPEFKQRQRSRDDHALPATPRPTRRPDLLVRGLTLQLPPPRVSSAEAQPARALSPCNLAPPSPQSDSPSLDTIGTGTGTSTSTAGGSTLYMHSPDLAHSLVTNLPRHSRGLDFSRACTRLHHSTVAESSPDSSPIITQRAINIPDRKMSVSSMGLDSPNVAGPGSFPWALPTAEKSTMSSSVGSVNMLGSDTESTESDEDTSMGADDTEDPMFTTPQVHKLQNPCMPTPFQAPPATPGGNTPWATGGHFSPAQTSLMKTMRRSRLQKPGRRSRKSSSSASGSGYSSVNSPRATSPPPLRSIESAANTGYFSWPNAARSRRESLAIGPDGFQLSSGNDSGDEASRDPSNPSTPGVVRRVVTRRGNLLPKTKGFARIRAALLEEAAPVDTENRKEHETMRQVRERDTSVVDLELERPTTATAASSPNLLPAVPECALEDFGRDESINADSRGLGMNFATHASRNSRGVNYWNRFDPAMRTPPPLNFARQSSSAMSDINMDSPTGDQWRRPRARSSASDASEAFVPTGPQNGATTAVSDDMHLQHFKKRRREDDFDIMTIKRRAVSPGISAQNSPVLTNSPTAKTTNGDGIWGLPPDKKDRKDPIPSDGSLSGACTPQLQPVRSGGSSIGTLASQGKKLGLQPMADTNDGLMKMSIE</sequence>
<reference evidence="2 3" key="2">
    <citation type="journal article" date="2012" name="PLoS Pathog.">
        <title>Diverse lifestyles and strategies of plant pathogenesis encoded in the genomes of eighteen Dothideomycetes fungi.</title>
        <authorList>
            <person name="Ohm R.A."/>
            <person name="Feau N."/>
            <person name="Henrissat B."/>
            <person name="Schoch C.L."/>
            <person name="Horwitz B.A."/>
            <person name="Barry K.W."/>
            <person name="Condon B.J."/>
            <person name="Copeland A.C."/>
            <person name="Dhillon B."/>
            <person name="Glaser F."/>
            <person name="Hesse C.N."/>
            <person name="Kosti I."/>
            <person name="LaButti K."/>
            <person name="Lindquist E.A."/>
            <person name="Lucas S."/>
            <person name="Salamov A.A."/>
            <person name="Bradshaw R.E."/>
            <person name="Ciuffetti L."/>
            <person name="Hamelin R.C."/>
            <person name="Kema G.H.J."/>
            <person name="Lawrence C."/>
            <person name="Scott J.A."/>
            <person name="Spatafora J.W."/>
            <person name="Turgeon B.G."/>
            <person name="de Wit P.J.G.M."/>
            <person name="Zhong S."/>
            <person name="Goodwin S.B."/>
            <person name="Grigoriev I.V."/>
        </authorList>
    </citation>
    <scope>NUCLEOTIDE SEQUENCE [LARGE SCALE GENOMIC DNA]</scope>
    <source>
        <strain evidence="3">NZE10 / CBS 128990</strain>
    </source>
</reference>
<feature type="compositionally biased region" description="Low complexity" evidence="1">
    <location>
        <begin position="123"/>
        <end position="147"/>
    </location>
</feature>
<feature type="region of interest" description="Disordered" evidence="1">
    <location>
        <begin position="385"/>
        <end position="413"/>
    </location>
</feature>
<dbReference type="Proteomes" id="UP000016933">
    <property type="component" value="Unassembled WGS sequence"/>
</dbReference>
<feature type="region of interest" description="Disordered" evidence="1">
    <location>
        <begin position="238"/>
        <end position="360"/>
    </location>
</feature>
<feature type="compositionally biased region" description="Basic and acidic residues" evidence="1">
    <location>
        <begin position="652"/>
        <end position="661"/>
    </location>
</feature>
<dbReference type="PANTHER" id="PTHR42106">
    <property type="entry name" value="CHROMOSOME 10, WHOLE GENOME SHOTGUN SEQUENCE"/>
    <property type="match status" value="1"/>
</dbReference>
<proteinExistence type="predicted"/>
<feature type="compositionally biased region" description="Acidic residues" evidence="1">
    <location>
        <begin position="252"/>
        <end position="269"/>
    </location>
</feature>
<dbReference type="AlphaFoldDB" id="N1Q1H0"/>
<feature type="compositionally biased region" description="Polar residues" evidence="1">
    <location>
        <begin position="625"/>
        <end position="644"/>
    </location>
</feature>
<accession>N1Q1H0</accession>
<evidence type="ECO:0000256" key="1">
    <source>
        <dbReference type="SAM" id="MobiDB-lite"/>
    </source>
</evidence>
<dbReference type="OMA" id="SPGNDWM"/>
<name>N1Q1H0_DOTSN</name>
<dbReference type="HOGENOM" id="CLU_014533_0_0_1"/>
<gene>
    <name evidence="2" type="ORF">DOTSEDRAFT_164017</name>
</gene>
<dbReference type="EMBL" id="KB446535">
    <property type="protein sequence ID" value="EME49537.1"/>
    <property type="molecule type" value="Genomic_DNA"/>
</dbReference>
<protein>
    <submittedName>
        <fullName evidence="2">Uncharacterized protein</fullName>
    </submittedName>
</protein>
<evidence type="ECO:0000313" key="3">
    <source>
        <dbReference type="Proteomes" id="UP000016933"/>
    </source>
</evidence>
<feature type="compositionally biased region" description="Polar residues" evidence="1">
    <location>
        <begin position="238"/>
        <end position="248"/>
    </location>
</feature>
<reference evidence="3" key="1">
    <citation type="journal article" date="2012" name="PLoS Genet.">
        <title>The genomes of the fungal plant pathogens Cladosporium fulvum and Dothistroma septosporum reveal adaptation to different hosts and lifestyles but also signatures of common ancestry.</title>
        <authorList>
            <person name="de Wit P.J.G.M."/>
            <person name="van der Burgt A."/>
            <person name="Oekmen B."/>
            <person name="Stergiopoulos I."/>
            <person name="Abd-Elsalam K.A."/>
            <person name="Aerts A.L."/>
            <person name="Bahkali A.H."/>
            <person name="Beenen H.G."/>
            <person name="Chettri P."/>
            <person name="Cox M.P."/>
            <person name="Datema E."/>
            <person name="de Vries R.P."/>
            <person name="Dhillon B."/>
            <person name="Ganley A.R."/>
            <person name="Griffiths S.A."/>
            <person name="Guo Y."/>
            <person name="Hamelin R.C."/>
            <person name="Henrissat B."/>
            <person name="Kabir M.S."/>
            <person name="Jashni M.K."/>
            <person name="Kema G."/>
            <person name="Klaubauf S."/>
            <person name="Lapidus A."/>
            <person name="Levasseur A."/>
            <person name="Lindquist E."/>
            <person name="Mehrabi R."/>
            <person name="Ohm R.A."/>
            <person name="Owen T.J."/>
            <person name="Salamov A."/>
            <person name="Schwelm A."/>
            <person name="Schijlen E."/>
            <person name="Sun H."/>
            <person name="van den Burg H.A."/>
            <person name="van Ham R.C.H.J."/>
            <person name="Zhang S."/>
            <person name="Goodwin S.B."/>
            <person name="Grigoriev I.V."/>
            <person name="Collemare J."/>
            <person name="Bradshaw R.E."/>
        </authorList>
    </citation>
    <scope>NUCLEOTIDE SEQUENCE [LARGE SCALE GENOMIC DNA]</scope>
    <source>
        <strain evidence="3">NZE10 / CBS 128990</strain>
    </source>
</reference>
<feature type="compositionally biased region" description="Low complexity" evidence="1">
    <location>
        <begin position="334"/>
        <end position="348"/>
    </location>
</feature>
<feature type="compositionally biased region" description="Basic residues" evidence="1">
    <location>
        <begin position="318"/>
        <end position="333"/>
    </location>
</feature>
<feature type="region of interest" description="Disordered" evidence="1">
    <location>
        <begin position="1"/>
        <end position="147"/>
    </location>
</feature>
<feature type="compositionally biased region" description="Basic and acidic residues" evidence="1">
    <location>
        <begin position="63"/>
        <end position="74"/>
    </location>
</feature>
<evidence type="ECO:0000313" key="2">
    <source>
        <dbReference type="EMBL" id="EME49537.1"/>
    </source>
</evidence>
<keyword evidence="3" id="KW-1185">Reference proteome</keyword>
<dbReference type="STRING" id="675120.N1Q1H0"/>
<feature type="region of interest" description="Disordered" evidence="1">
    <location>
        <begin position="544"/>
        <end position="591"/>
    </location>
</feature>
<dbReference type="PANTHER" id="PTHR42106:SF1">
    <property type="match status" value="1"/>
</dbReference>
<feature type="compositionally biased region" description="Polar residues" evidence="1">
    <location>
        <begin position="544"/>
        <end position="561"/>
    </location>
</feature>
<dbReference type="OrthoDB" id="340550at2759"/>
<feature type="compositionally biased region" description="Pro residues" evidence="1">
    <location>
        <begin position="285"/>
        <end position="295"/>
    </location>
</feature>
<feature type="compositionally biased region" description="Low complexity" evidence="1">
    <location>
        <begin position="570"/>
        <end position="579"/>
    </location>
</feature>
<feature type="region of interest" description="Disordered" evidence="1">
    <location>
        <begin position="623"/>
        <end position="713"/>
    </location>
</feature>
<dbReference type="eggNOG" id="ENOG502S30V">
    <property type="taxonomic scope" value="Eukaryota"/>
</dbReference>